<dbReference type="RefSeq" id="WP_263853725.1">
    <property type="nucleotide sequence ID" value="NZ_JBHSSL010000020.1"/>
</dbReference>
<dbReference type="InterPro" id="IPR020846">
    <property type="entry name" value="MFS_dom"/>
</dbReference>
<comment type="subcellular location">
    <subcellularLocation>
        <location evidence="1">Cell membrane</location>
        <topology evidence="1">Multi-pass membrane protein</topology>
    </subcellularLocation>
</comment>
<dbReference type="PROSITE" id="PS50850">
    <property type="entry name" value="MFS"/>
    <property type="match status" value="1"/>
</dbReference>
<name>A0ABW1RAC9_9LACO</name>
<reference evidence="11" key="1">
    <citation type="journal article" date="2019" name="Int. J. Syst. Evol. Microbiol.">
        <title>The Global Catalogue of Microorganisms (GCM) 10K type strain sequencing project: providing services to taxonomists for standard genome sequencing and annotation.</title>
        <authorList>
            <consortium name="The Broad Institute Genomics Platform"/>
            <consortium name="The Broad Institute Genome Sequencing Center for Infectious Disease"/>
            <person name="Wu L."/>
            <person name="Ma J."/>
        </authorList>
    </citation>
    <scope>NUCLEOTIDE SEQUENCE [LARGE SCALE GENOMIC DNA]</scope>
    <source>
        <strain evidence="11">CCM 8904</strain>
    </source>
</reference>
<sequence>MQKLVVLGLWLLNLLKKSNRGLVGSFVCLGTATGTLLANLIWTVILMNLSKKNLYAWGWRIPFFASFLIMIVAILIRIFIKETPVMEEKKRLLAEERANGTEPVKKATPTKKINKSFLVALGLRFGQAGNSGILQTYMAGFLVTFLSIQKTVTTNANIIASLVSFITIPIVGYLGDKIGRRKMYLILSAAMAIYAIPMLLMIQTKNTVLLTIAMVIGLNVGVQGMFALENVMLAELFGSANRMTLMALAKECAGVVATGFGPLIAASLVSAATGSWWPIAIMIIVFSLIDFVSAYSSTDPTGRDLNDLEDAMAETEVVDNTNTSEPSKDDTKNLHTLKPKNL</sequence>
<feature type="transmembrane region" description="Helical" evidence="8">
    <location>
        <begin position="57"/>
        <end position="80"/>
    </location>
</feature>
<feature type="transmembrane region" description="Helical" evidence="8">
    <location>
        <begin position="208"/>
        <end position="228"/>
    </location>
</feature>
<feature type="transmembrane region" description="Helical" evidence="8">
    <location>
        <begin position="183"/>
        <end position="202"/>
    </location>
</feature>
<feature type="region of interest" description="Disordered" evidence="7">
    <location>
        <begin position="316"/>
        <end position="342"/>
    </location>
</feature>
<evidence type="ECO:0000259" key="9">
    <source>
        <dbReference type="PROSITE" id="PS50850"/>
    </source>
</evidence>
<keyword evidence="5 8" id="KW-1133">Transmembrane helix</keyword>
<dbReference type="InterPro" id="IPR011701">
    <property type="entry name" value="MFS"/>
</dbReference>
<keyword evidence="3" id="KW-1003">Cell membrane</keyword>
<proteinExistence type="predicted"/>
<evidence type="ECO:0000256" key="3">
    <source>
        <dbReference type="ARBA" id="ARBA00022475"/>
    </source>
</evidence>
<evidence type="ECO:0000256" key="5">
    <source>
        <dbReference type="ARBA" id="ARBA00022989"/>
    </source>
</evidence>
<evidence type="ECO:0000256" key="2">
    <source>
        <dbReference type="ARBA" id="ARBA00022448"/>
    </source>
</evidence>
<dbReference type="Gene3D" id="1.20.1250.20">
    <property type="entry name" value="MFS general substrate transporter like domains"/>
    <property type="match status" value="2"/>
</dbReference>
<protein>
    <submittedName>
        <fullName evidence="10">MFS transporter</fullName>
    </submittedName>
</protein>
<keyword evidence="4 8" id="KW-0812">Transmembrane</keyword>
<organism evidence="10 11">
    <name type="scientific">Loigolactobacillus jiayinensis</name>
    <dbReference type="NCBI Taxonomy" id="2486016"/>
    <lineage>
        <taxon>Bacteria</taxon>
        <taxon>Bacillati</taxon>
        <taxon>Bacillota</taxon>
        <taxon>Bacilli</taxon>
        <taxon>Lactobacillales</taxon>
        <taxon>Lactobacillaceae</taxon>
        <taxon>Loigolactobacillus</taxon>
    </lineage>
</organism>
<evidence type="ECO:0000256" key="7">
    <source>
        <dbReference type="SAM" id="MobiDB-lite"/>
    </source>
</evidence>
<evidence type="ECO:0000256" key="1">
    <source>
        <dbReference type="ARBA" id="ARBA00004651"/>
    </source>
</evidence>
<evidence type="ECO:0000256" key="6">
    <source>
        <dbReference type="ARBA" id="ARBA00023136"/>
    </source>
</evidence>
<gene>
    <name evidence="10" type="ORF">ACFQGP_03290</name>
</gene>
<dbReference type="SUPFAM" id="SSF103473">
    <property type="entry name" value="MFS general substrate transporter"/>
    <property type="match status" value="1"/>
</dbReference>
<evidence type="ECO:0000313" key="11">
    <source>
        <dbReference type="Proteomes" id="UP001596289"/>
    </source>
</evidence>
<feature type="transmembrane region" description="Helical" evidence="8">
    <location>
        <begin position="158"/>
        <end position="176"/>
    </location>
</feature>
<accession>A0ABW1RAC9</accession>
<keyword evidence="2" id="KW-0813">Transport</keyword>
<dbReference type="Proteomes" id="UP001596289">
    <property type="component" value="Unassembled WGS sequence"/>
</dbReference>
<dbReference type="Pfam" id="PF07690">
    <property type="entry name" value="MFS_1"/>
    <property type="match status" value="1"/>
</dbReference>
<evidence type="ECO:0000313" key="10">
    <source>
        <dbReference type="EMBL" id="MFC6169602.1"/>
    </source>
</evidence>
<feature type="domain" description="Major facilitator superfamily (MFS) profile" evidence="9">
    <location>
        <begin position="1"/>
        <end position="298"/>
    </location>
</feature>
<feature type="transmembrane region" description="Helical" evidence="8">
    <location>
        <begin position="248"/>
        <end position="269"/>
    </location>
</feature>
<dbReference type="InterPro" id="IPR036259">
    <property type="entry name" value="MFS_trans_sf"/>
</dbReference>
<keyword evidence="11" id="KW-1185">Reference proteome</keyword>
<comment type="caution">
    <text evidence="10">The sequence shown here is derived from an EMBL/GenBank/DDBJ whole genome shotgun (WGS) entry which is preliminary data.</text>
</comment>
<evidence type="ECO:0000256" key="4">
    <source>
        <dbReference type="ARBA" id="ARBA00022692"/>
    </source>
</evidence>
<dbReference type="PANTHER" id="PTHR43045">
    <property type="entry name" value="SHIKIMATE TRANSPORTER"/>
    <property type="match status" value="1"/>
</dbReference>
<feature type="transmembrane region" description="Helical" evidence="8">
    <location>
        <begin position="21"/>
        <end position="45"/>
    </location>
</feature>
<dbReference type="PANTHER" id="PTHR43045:SF4">
    <property type="entry name" value="TRANSPORTER YDFJ-RELATED"/>
    <property type="match status" value="1"/>
</dbReference>
<dbReference type="EMBL" id="JBHSSL010000020">
    <property type="protein sequence ID" value="MFC6169602.1"/>
    <property type="molecule type" value="Genomic_DNA"/>
</dbReference>
<keyword evidence="6 8" id="KW-0472">Membrane</keyword>
<evidence type="ECO:0000256" key="8">
    <source>
        <dbReference type="SAM" id="Phobius"/>
    </source>
</evidence>
<feature type="transmembrane region" description="Helical" evidence="8">
    <location>
        <begin position="275"/>
        <end position="295"/>
    </location>
</feature>